<evidence type="ECO:0000256" key="5">
    <source>
        <dbReference type="ARBA" id="ARBA00022737"/>
    </source>
</evidence>
<dbReference type="Proteomes" id="UP000241818">
    <property type="component" value="Unassembled WGS sequence"/>
</dbReference>
<reference evidence="10 11" key="1">
    <citation type="journal article" date="2018" name="New Phytol.">
        <title>Comparative genomics and transcriptomics depict ericoid mycorrhizal fungi as versatile saprotrophs and plant mutualists.</title>
        <authorList>
            <person name="Martino E."/>
            <person name="Morin E."/>
            <person name="Grelet G.A."/>
            <person name="Kuo A."/>
            <person name="Kohler A."/>
            <person name="Daghino S."/>
            <person name="Barry K.W."/>
            <person name="Cichocki N."/>
            <person name="Clum A."/>
            <person name="Dockter R.B."/>
            <person name="Hainaut M."/>
            <person name="Kuo R.C."/>
            <person name="LaButti K."/>
            <person name="Lindahl B.D."/>
            <person name="Lindquist E.A."/>
            <person name="Lipzen A."/>
            <person name="Khouja H.R."/>
            <person name="Magnuson J."/>
            <person name="Murat C."/>
            <person name="Ohm R.A."/>
            <person name="Singer S.W."/>
            <person name="Spatafora J.W."/>
            <person name="Wang M."/>
            <person name="Veneault-Fourrey C."/>
            <person name="Henrissat B."/>
            <person name="Grigoriev I.V."/>
            <person name="Martin F.M."/>
            <person name="Perotto S."/>
        </authorList>
    </citation>
    <scope>NUCLEOTIDE SEQUENCE [LARGE SCALE GENOMIC DNA]</scope>
    <source>
        <strain evidence="10 11">ATCC 22711</strain>
    </source>
</reference>
<dbReference type="PROSITE" id="PS50005">
    <property type="entry name" value="TPR"/>
    <property type="match status" value="1"/>
</dbReference>
<keyword evidence="11" id="KW-1185">Reference proteome</keyword>
<evidence type="ECO:0000256" key="6">
    <source>
        <dbReference type="ARBA" id="ARBA00022803"/>
    </source>
</evidence>
<evidence type="ECO:0000256" key="1">
    <source>
        <dbReference type="ARBA" id="ARBA00004275"/>
    </source>
</evidence>
<dbReference type="GO" id="GO:0016560">
    <property type="term" value="P:protein import into peroxisome matrix, docking"/>
    <property type="evidence" value="ECO:0007669"/>
    <property type="project" value="TreeGrafter"/>
</dbReference>
<dbReference type="EMBL" id="KZ679016">
    <property type="protein sequence ID" value="PSS10644.1"/>
    <property type="molecule type" value="Genomic_DNA"/>
</dbReference>
<dbReference type="PANTHER" id="PTHR10130">
    <property type="entry name" value="PEROXISOMAL TARGETING SIGNAL 1 RECEPTOR PEX5"/>
    <property type="match status" value="1"/>
</dbReference>
<evidence type="ECO:0000256" key="8">
    <source>
        <dbReference type="PROSITE-ProRule" id="PRU00339"/>
    </source>
</evidence>
<evidence type="ECO:0000256" key="7">
    <source>
        <dbReference type="ARBA" id="ARBA00023140"/>
    </source>
</evidence>
<evidence type="ECO:0000313" key="10">
    <source>
        <dbReference type="EMBL" id="PSS10644.1"/>
    </source>
</evidence>
<dbReference type="InterPro" id="IPR011990">
    <property type="entry name" value="TPR-like_helical_dom_sf"/>
</dbReference>
<feature type="compositionally biased region" description="Basic and acidic residues" evidence="9">
    <location>
        <begin position="8"/>
        <end position="19"/>
    </location>
</feature>
<dbReference type="Gene3D" id="1.25.40.10">
    <property type="entry name" value="Tetratricopeptide repeat domain"/>
    <property type="match status" value="1"/>
</dbReference>
<comment type="subcellular location">
    <subcellularLocation>
        <location evidence="2">Cytoplasm</location>
    </subcellularLocation>
    <subcellularLocation>
        <location evidence="1">Peroxisome</location>
    </subcellularLocation>
</comment>
<sequence length="465" mass="52825">MMQRQQHRLADHNVHRPDSRWPSSVKHTSGQSNSKPYRLYEKGYAYLATTKSPRLQPNFEIRMDPRLITPPDQTQFPSTDLEKTFEDVDWDTLFSSVDSETQAVGVHTSLPNALMEENSVELDTLVNDEIKCPSGHCLPAQEIDFIFQDGNVFQKSPSAFEEGMEIVRSGGKLSLAALAFESACQTNPMHFEAWRMLGCVLSECEREPAAIQAFKEALKLEPKNIDIMMRLAVSYTNEGTYNLAFQCLEEWLRMKYPQIPIPEIDSQTAVPSRSQLLDRIKEPFIQAARLSMAEENVDPDVQIGLGVLMFSTELYQMAADCFFAAIESTVPGTINYQSQLHLLWNRYGACLGNIRQNESAAIQAYEMALAIKPNYVKARYNLGVLYYNMNEPLMGVRNILEALLVYRNPTAEERTGGLEEMACKNEETSIYEVLRRCCYSLRRWDLAESVGPGMDVQMFKAKLDI</sequence>
<accession>A0A2T3AT20</accession>
<evidence type="ECO:0008006" key="12">
    <source>
        <dbReference type="Google" id="ProtNLM"/>
    </source>
</evidence>
<dbReference type="OrthoDB" id="10006023at2759"/>
<keyword evidence="7" id="KW-0576">Peroxisome</keyword>
<dbReference type="STRING" id="857342.A0A2T3AT20"/>
<evidence type="ECO:0000256" key="9">
    <source>
        <dbReference type="SAM" id="MobiDB-lite"/>
    </source>
</evidence>
<dbReference type="RefSeq" id="XP_024717823.1">
    <property type="nucleotide sequence ID" value="XM_024867016.1"/>
</dbReference>
<dbReference type="Pfam" id="PF13414">
    <property type="entry name" value="TPR_11"/>
    <property type="match status" value="1"/>
</dbReference>
<dbReference type="GeneID" id="36575097"/>
<dbReference type="Pfam" id="PF13181">
    <property type="entry name" value="TPR_8"/>
    <property type="match status" value="1"/>
</dbReference>
<evidence type="ECO:0000256" key="2">
    <source>
        <dbReference type="ARBA" id="ARBA00004496"/>
    </source>
</evidence>
<gene>
    <name evidence="10" type="ORF">M430DRAFT_36909</name>
</gene>
<protein>
    <recommendedName>
        <fullName evidence="12">Peroxin-5</fullName>
    </recommendedName>
</protein>
<evidence type="ECO:0000256" key="4">
    <source>
        <dbReference type="ARBA" id="ARBA00022490"/>
    </source>
</evidence>
<evidence type="ECO:0000256" key="3">
    <source>
        <dbReference type="ARBA" id="ARBA00005348"/>
    </source>
</evidence>
<dbReference type="GO" id="GO:0005052">
    <property type="term" value="F:peroxisome matrix targeting signal-1 binding"/>
    <property type="evidence" value="ECO:0007669"/>
    <property type="project" value="TreeGrafter"/>
</dbReference>
<comment type="similarity">
    <text evidence="3">Belongs to the peroxisomal targeting signal receptor family.</text>
</comment>
<dbReference type="SUPFAM" id="SSF48452">
    <property type="entry name" value="TPR-like"/>
    <property type="match status" value="1"/>
</dbReference>
<feature type="region of interest" description="Disordered" evidence="9">
    <location>
        <begin position="1"/>
        <end position="35"/>
    </location>
</feature>
<dbReference type="AlphaFoldDB" id="A0A2T3AT20"/>
<dbReference type="SMART" id="SM00028">
    <property type="entry name" value="TPR"/>
    <property type="match status" value="3"/>
</dbReference>
<dbReference type="GO" id="GO:0005829">
    <property type="term" value="C:cytosol"/>
    <property type="evidence" value="ECO:0007669"/>
    <property type="project" value="TreeGrafter"/>
</dbReference>
<feature type="repeat" description="TPR" evidence="8">
    <location>
        <begin position="191"/>
        <end position="224"/>
    </location>
</feature>
<dbReference type="InParanoid" id="A0A2T3AT20"/>
<dbReference type="InterPro" id="IPR019734">
    <property type="entry name" value="TPR_rpt"/>
</dbReference>
<organism evidence="10 11">
    <name type="scientific">Amorphotheca resinae ATCC 22711</name>
    <dbReference type="NCBI Taxonomy" id="857342"/>
    <lineage>
        <taxon>Eukaryota</taxon>
        <taxon>Fungi</taxon>
        <taxon>Dikarya</taxon>
        <taxon>Ascomycota</taxon>
        <taxon>Pezizomycotina</taxon>
        <taxon>Leotiomycetes</taxon>
        <taxon>Helotiales</taxon>
        <taxon>Amorphothecaceae</taxon>
        <taxon>Amorphotheca</taxon>
    </lineage>
</organism>
<dbReference type="PANTHER" id="PTHR10130:SF0">
    <property type="entry name" value="GH08708P"/>
    <property type="match status" value="1"/>
</dbReference>
<name>A0A2T3AT20_AMORE</name>
<keyword evidence="4" id="KW-0963">Cytoplasm</keyword>
<keyword evidence="5" id="KW-0677">Repeat</keyword>
<evidence type="ECO:0000313" key="11">
    <source>
        <dbReference type="Proteomes" id="UP000241818"/>
    </source>
</evidence>
<dbReference type="GO" id="GO:0005778">
    <property type="term" value="C:peroxisomal membrane"/>
    <property type="evidence" value="ECO:0007669"/>
    <property type="project" value="TreeGrafter"/>
</dbReference>
<feature type="compositionally biased region" description="Polar residues" evidence="9">
    <location>
        <begin position="21"/>
        <end position="35"/>
    </location>
</feature>
<proteinExistence type="inferred from homology"/>
<dbReference type="InterPro" id="IPR024111">
    <property type="entry name" value="PEX5/PEX5L"/>
</dbReference>
<keyword evidence="6 8" id="KW-0802">TPR repeat</keyword>